<dbReference type="EMBL" id="MU003770">
    <property type="protein sequence ID" value="KAF2724732.1"/>
    <property type="molecule type" value="Genomic_DNA"/>
</dbReference>
<evidence type="ECO:0000256" key="2">
    <source>
        <dbReference type="ARBA" id="ARBA00004370"/>
    </source>
</evidence>
<keyword evidence="7 13" id="KW-0479">Metal-binding</keyword>
<sequence>MGLLTLFPTSSALALTSLICAAFVFYISGLVAYRVLLHPLSKYPGPLIAKITDLHSTYYAWRGDRHLQFYAWHQRYGPVVRFGPKSVSFDTKTALKEVYGFKSNVRKGDFYSAFPPTKDTYNTHSSIDRASHGRKRRVLSQAFSDSAIKSMEKHILAHVRQFCANLGSSANEVPVYEDMEKPGSRWSPAKNISDQANFMTFDVMGDLCFGKDFGMLERADNRFVIDLLSNAARRHLICGTYLPIHEYHLDKVLFRKIARQRAQYMAYSKQQAGERMKIGLESDRQDFFYYLLRARDPETGKGFSTAELWGESNLLIIAGSDTTSTALTAVFFYLTHNPQKLAKLTREIREAFDDVEEIKLGATLSGLSYLRACIDEAMRMSPSVGGILPRQVLPGGTSIDGHIIPEGTVVGVPHYAIHHNAEYYPSPFEFVPERWIAGSEFSTEQVATAQSAFCPFSVGPRGCIGKGMAYAELTTSLARAVYMFDMQLAPGSHVGEGNTTALEEGRRRASEFQLKDTFTSAKDGPMIQFQQR</sequence>
<evidence type="ECO:0000256" key="14">
    <source>
        <dbReference type="RuleBase" id="RU000461"/>
    </source>
</evidence>
<dbReference type="PANTHER" id="PTHR24305">
    <property type="entry name" value="CYTOCHROME P450"/>
    <property type="match status" value="1"/>
</dbReference>
<evidence type="ECO:0000256" key="5">
    <source>
        <dbReference type="ARBA" id="ARBA00022617"/>
    </source>
</evidence>
<evidence type="ECO:0000256" key="10">
    <source>
        <dbReference type="ARBA" id="ARBA00023004"/>
    </source>
</evidence>
<keyword evidence="17" id="KW-1185">Reference proteome</keyword>
<feature type="binding site" description="axial binding residue" evidence="13">
    <location>
        <position position="463"/>
    </location>
    <ligand>
        <name>heme</name>
        <dbReference type="ChEBI" id="CHEBI:30413"/>
    </ligand>
    <ligandPart>
        <name>Fe</name>
        <dbReference type="ChEBI" id="CHEBI:18248"/>
    </ligandPart>
</feature>
<keyword evidence="11 14" id="KW-0503">Monooxygenase</keyword>
<keyword evidence="10 13" id="KW-0408">Iron</keyword>
<dbReference type="Proteomes" id="UP000799441">
    <property type="component" value="Unassembled WGS sequence"/>
</dbReference>
<evidence type="ECO:0000256" key="11">
    <source>
        <dbReference type="ARBA" id="ARBA00023033"/>
    </source>
</evidence>
<dbReference type="InterPro" id="IPR036396">
    <property type="entry name" value="Cyt_P450_sf"/>
</dbReference>
<dbReference type="PRINTS" id="PR00385">
    <property type="entry name" value="P450"/>
</dbReference>
<evidence type="ECO:0000256" key="15">
    <source>
        <dbReference type="SAM" id="Phobius"/>
    </source>
</evidence>
<evidence type="ECO:0000256" key="6">
    <source>
        <dbReference type="ARBA" id="ARBA00022692"/>
    </source>
</evidence>
<gene>
    <name evidence="16" type="ORF">K431DRAFT_281683</name>
</gene>
<accession>A0A9P4QH95</accession>
<dbReference type="PANTHER" id="PTHR24305:SF237">
    <property type="entry name" value="CYTOCHROME P450 MONOOXYGENASE ATNE-RELATED"/>
    <property type="match status" value="1"/>
</dbReference>
<dbReference type="GO" id="GO:0005506">
    <property type="term" value="F:iron ion binding"/>
    <property type="evidence" value="ECO:0007669"/>
    <property type="project" value="InterPro"/>
</dbReference>
<proteinExistence type="inferred from homology"/>
<comment type="pathway">
    <text evidence="3">Mycotoxin biosynthesis.</text>
</comment>
<name>A0A9P4QH95_9PEZI</name>
<evidence type="ECO:0000256" key="7">
    <source>
        <dbReference type="ARBA" id="ARBA00022723"/>
    </source>
</evidence>
<evidence type="ECO:0000256" key="4">
    <source>
        <dbReference type="ARBA" id="ARBA00010617"/>
    </source>
</evidence>
<dbReference type="PROSITE" id="PS00086">
    <property type="entry name" value="CYTOCHROME_P450"/>
    <property type="match status" value="1"/>
</dbReference>
<reference evidence="16" key="1">
    <citation type="journal article" date="2020" name="Stud. Mycol.">
        <title>101 Dothideomycetes genomes: a test case for predicting lifestyles and emergence of pathogens.</title>
        <authorList>
            <person name="Haridas S."/>
            <person name="Albert R."/>
            <person name="Binder M."/>
            <person name="Bloem J."/>
            <person name="Labutti K."/>
            <person name="Salamov A."/>
            <person name="Andreopoulos B."/>
            <person name="Baker S."/>
            <person name="Barry K."/>
            <person name="Bills G."/>
            <person name="Bluhm B."/>
            <person name="Cannon C."/>
            <person name="Castanera R."/>
            <person name="Culley D."/>
            <person name="Daum C."/>
            <person name="Ezra D."/>
            <person name="Gonzalez J."/>
            <person name="Henrissat B."/>
            <person name="Kuo A."/>
            <person name="Liang C."/>
            <person name="Lipzen A."/>
            <person name="Lutzoni F."/>
            <person name="Magnuson J."/>
            <person name="Mondo S."/>
            <person name="Nolan M."/>
            <person name="Ohm R."/>
            <person name="Pangilinan J."/>
            <person name="Park H.-J."/>
            <person name="Ramirez L."/>
            <person name="Alfaro M."/>
            <person name="Sun H."/>
            <person name="Tritt A."/>
            <person name="Yoshinaga Y."/>
            <person name="Zwiers L.-H."/>
            <person name="Turgeon B."/>
            <person name="Goodwin S."/>
            <person name="Spatafora J."/>
            <person name="Crous P."/>
            <person name="Grigoriev I."/>
        </authorList>
    </citation>
    <scope>NUCLEOTIDE SEQUENCE</scope>
    <source>
        <strain evidence="16">CBS 116435</strain>
    </source>
</reference>
<dbReference type="InterPro" id="IPR001128">
    <property type="entry name" value="Cyt_P450"/>
</dbReference>
<dbReference type="Pfam" id="PF00067">
    <property type="entry name" value="p450"/>
    <property type="match status" value="1"/>
</dbReference>
<evidence type="ECO:0000256" key="1">
    <source>
        <dbReference type="ARBA" id="ARBA00001971"/>
    </source>
</evidence>
<keyword evidence="9 14" id="KW-0560">Oxidoreductase</keyword>
<dbReference type="Gene3D" id="1.10.630.10">
    <property type="entry name" value="Cytochrome P450"/>
    <property type="match status" value="1"/>
</dbReference>
<keyword evidence="12 15" id="KW-0472">Membrane</keyword>
<feature type="transmembrane region" description="Helical" evidence="15">
    <location>
        <begin position="12"/>
        <end position="33"/>
    </location>
</feature>
<dbReference type="AlphaFoldDB" id="A0A9P4QH95"/>
<evidence type="ECO:0000256" key="9">
    <source>
        <dbReference type="ARBA" id="ARBA00023002"/>
    </source>
</evidence>
<dbReference type="FunFam" id="1.10.630.10:FF:000063">
    <property type="entry name" value="Cytochrome P450 monooxygenase"/>
    <property type="match status" value="1"/>
</dbReference>
<evidence type="ECO:0000256" key="8">
    <source>
        <dbReference type="ARBA" id="ARBA00022989"/>
    </source>
</evidence>
<protein>
    <submittedName>
        <fullName evidence="16">Benzoate 4-monooxygenase cytochrome-like protein P450</fullName>
    </submittedName>
</protein>
<evidence type="ECO:0000256" key="12">
    <source>
        <dbReference type="ARBA" id="ARBA00023136"/>
    </source>
</evidence>
<dbReference type="CDD" id="cd11061">
    <property type="entry name" value="CYP67-like"/>
    <property type="match status" value="1"/>
</dbReference>
<keyword evidence="8 15" id="KW-1133">Transmembrane helix</keyword>
<evidence type="ECO:0000256" key="3">
    <source>
        <dbReference type="ARBA" id="ARBA00004685"/>
    </source>
</evidence>
<dbReference type="SUPFAM" id="SSF48264">
    <property type="entry name" value="Cytochrome P450"/>
    <property type="match status" value="1"/>
</dbReference>
<evidence type="ECO:0000256" key="13">
    <source>
        <dbReference type="PIRSR" id="PIRSR602401-1"/>
    </source>
</evidence>
<comment type="cofactor">
    <cofactor evidence="1 13">
        <name>heme</name>
        <dbReference type="ChEBI" id="CHEBI:30413"/>
    </cofactor>
</comment>
<comment type="similarity">
    <text evidence="4 14">Belongs to the cytochrome P450 family.</text>
</comment>
<dbReference type="PRINTS" id="PR00463">
    <property type="entry name" value="EP450I"/>
</dbReference>
<comment type="caution">
    <text evidence="16">The sequence shown here is derived from an EMBL/GenBank/DDBJ whole genome shotgun (WGS) entry which is preliminary data.</text>
</comment>
<dbReference type="InterPro" id="IPR050121">
    <property type="entry name" value="Cytochrome_P450_monoxygenase"/>
</dbReference>
<comment type="subcellular location">
    <subcellularLocation>
        <location evidence="2">Membrane</location>
    </subcellularLocation>
</comment>
<evidence type="ECO:0000313" key="17">
    <source>
        <dbReference type="Proteomes" id="UP000799441"/>
    </source>
</evidence>
<keyword evidence="5 13" id="KW-0349">Heme</keyword>
<dbReference type="InterPro" id="IPR017972">
    <property type="entry name" value="Cyt_P450_CS"/>
</dbReference>
<dbReference type="InterPro" id="IPR002401">
    <property type="entry name" value="Cyt_P450_E_grp-I"/>
</dbReference>
<dbReference type="GO" id="GO:1902181">
    <property type="term" value="P:verruculogen biosynthetic process"/>
    <property type="evidence" value="ECO:0007669"/>
    <property type="project" value="UniProtKB-ARBA"/>
</dbReference>
<dbReference type="GO" id="GO:0016705">
    <property type="term" value="F:oxidoreductase activity, acting on paired donors, with incorporation or reduction of molecular oxygen"/>
    <property type="evidence" value="ECO:0007669"/>
    <property type="project" value="InterPro"/>
</dbReference>
<keyword evidence="6 15" id="KW-0812">Transmembrane</keyword>
<dbReference type="GO" id="GO:0016020">
    <property type="term" value="C:membrane"/>
    <property type="evidence" value="ECO:0007669"/>
    <property type="project" value="UniProtKB-SubCell"/>
</dbReference>
<dbReference type="OrthoDB" id="1470350at2759"/>
<evidence type="ECO:0000313" key="16">
    <source>
        <dbReference type="EMBL" id="KAF2724732.1"/>
    </source>
</evidence>
<organism evidence="16 17">
    <name type="scientific">Polychaeton citri CBS 116435</name>
    <dbReference type="NCBI Taxonomy" id="1314669"/>
    <lineage>
        <taxon>Eukaryota</taxon>
        <taxon>Fungi</taxon>
        <taxon>Dikarya</taxon>
        <taxon>Ascomycota</taxon>
        <taxon>Pezizomycotina</taxon>
        <taxon>Dothideomycetes</taxon>
        <taxon>Dothideomycetidae</taxon>
        <taxon>Capnodiales</taxon>
        <taxon>Capnodiaceae</taxon>
        <taxon>Polychaeton</taxon>
    </lineage>
</organism>
<dbReference type="GO" id="GO:0004497">
    <property type="term" value="F:monooxygenase activity"/>
    <property type="evidence" value="ECO:0007669"/>
    <property type="project" value="UniProtKB-KW"/>
</dbReference>
<dbReference type="GO" id="GO:0020037">
    <property type="term" value="F:heme binding"/>
    <property type="evidence" value="ECO:0007669"/>
    <property type="project" value="InterPro"/>
</dbReference>